<dbReference type="PANTHER" id="PTHR10977">
    <property type="entry name" value="DIPHOSPHOMEVALONATE DECARBOXYLASE"/>
    <property type="match status" value="1"/>
</dbReference>
<evidence type="ECO:0000256" key="3">
    <source>
        <dbReference type="ARBA" id="ARBA00022840"/>
    </source>
</evidence>
<evidence type="ECO:0000256" key="1">
    <source>
        <dbReference type="ARBA" id="ARBA00022516"/>
    </source>
</evidence>
<dbReference type="PIRSF" id="PIRSF015950">
    <property type="entry name" value="Mev_P_decrbx"/>
    <property type="match status" value="1"/>
</dbReference>
<dbReference type="EMBL" id="FOKV01000001">
    <property type="protein sequence ID" value="SFB86654.1"/>
    <property type="molecule type" value="Genomic_DNA"/>
</dbReference>
<evidence type="ECO:0000256" key="5">
    <source>
        <dbReference type="ARBA" id="ARBA00023239"/>
    </source>
</evidence>
<name>A0A1I1EHJ5_9FLAO</name>
<feature type="domain" description="Diphosphomevalonate decarboxylase-like N-terminal" evidence="7">
    <location>
        <begin position="24"/>
        <end position="187"/>
    </location>
</feature>
<dbReference type="SUPFAM" id="SSF55060">
    <property type="entry name" value="GHMP Kinase, C-terminal domain"/>
    <property type="match status" value="1"/>
</dbReference>
<dbReference type="Pfam" id="PF18376">
    <property type="entry name" value="MDD_C"/>
    <property type="match status" value="1"/>
</dbReference>
<accession>A0A1I1EHJ5</accession>
<evidence type="ECO:0000256" key="2">
    <source>
        <dbReference type="ARBA" id="ARBA00022741"/>
    </source>
</evidence>
<dbReference type="InterPro" id="IPR014721">
    <property type="entry name" value="Ribsml_uS5_D2-typ_fold_subgr"/>
</dbReference>
<organism evidence="8 9">
    <name type="scientific">Zunongwangia mangrovi</name>
    <dbReference type="NCBI Taxonomy" id="1334022"/>
    <lineage>
        <taxon>Bacteria</taxon>
        <taxon>Pseudomonadati</taxon>
        <taxon>Bacteroidota</taxon>
        <taxon>Flavobacteriia</taxon>
        <taxon>Flavobacteriales</taxon>
        <taxon>Flavobacteriaceae</taxon>
        <taxon>Zunongwangia</taxon>
    </lineage>
</organism>
<dbReference type="STRING" id="1334022.SAMN04487907_101966"/>
<dbReference type="GO" id="GO:0008299">
    <property type="term" value="P:isoprenoid biosynthetic process"/>
    <property type="evidence" value="ECO:0007669"/>
    <property type="project" value="InterPro"/>
</dbReference>
<dbReference type="OrthoDB" id="5498344at2"/>
<reference evidence="9" key="1">
    <citation type="submission" date="2016-10" db="EMBL/GenBank/DDBJ databases">
        <authorList>
            <person name="Varghese N."/>
            <person name="Submissions S."/>
        </authorList>
    </citation>
    <scope>NUCLEOTIDE SEQUENCE [LARGE SCALE GENOMIC DNA]</scope>
    <source>
        <strain evidence="9">DSM 24499</strain>
    </source>
</reference>
<dbReference type="InterPro" id="IPR036554">
    <property type="entry name" value="GHMP_kinase_C_sf"/>
</dbReference>
<dbReference type="Proteomes" id="UP000199438">
    <property type="component" value="Unassembled WGS sequence"/>
</dbReference>
<evidence type="ECO:0000259" key="7">
    <source>
        <dbReference type="Pfam" id="PF22700"/>
    </source>
</evidence>
<dbReference type="GO" id="GO:0005524">
    <property type="term" value="F:ATP binding"/>
    <property type="evidence" value="ECO:0007669"/>
    <property type="project" value="UniProtKB-KW"/>
</dbReference>
<keyword evidence="9" id="KW-1185">Reference proteome</keyword>
<dbReference type="GO" id="GO:0016831">
    <property type="term" value="F:carboxy-lyase activity"/>
    <property type="evidence" value="ECO:0007669"/>
    <property type="project" value="InterPro"/>
</dbReference>
<dbReference type="InterPro" id="IPR020568">
    <property type="entry name" value="Ribosomal_Su5_D2-typ_SF"/>
</dbReference>
<proteinExistence type="predicted"/>
<evidence type="ECO:0000256" key="4">
    <source>
        <dbReference type="ARBA" id="ARBA00023098"/>
    </source>
</evidence>
<dbReference type="AlphaFoldDB" id="A0A1I1EHJ5"/>
<dbReference type="Gene3D" id="3.30.230.10">
    <property type="match status" value="1"/>
</dbReference>
<dbReference type="InterPro" id="IPR041431">
    <property type="entry name" value="Mvd1_C"/>
</dbReference>
<evidence type="ECO:0000313" key="9">
    <source>
        <dbReference type="Proteomes" id="UP000199438"/>
    </source>
</evidence>
<gene>
    <name evidence="8" type="ORF">SAMN04487907_101966</name>
</gene>
<dbReference type="Gene3D" id="3.30.70.890">
    <property type="entry name" value="GHMP kinase, C-terminal domain"/>
    <property type="match status" value="1"/>
</dbReference>
<evidence type="ECO:0000259" key="6">
    <source>
        <dbReference type="Pfam" id="PF18376"/>
    </source>
</evidence>
<keyword evidence="4" id="KW-0443">Lipid metabolism</keyword>
<dbReference type="RefSeq" id="WP_092540209.1">
    <property type="nucleotide sequence ID" value="NZ_FOKV01000001.1"/>
</dbReference>
<keyword evidence="5" id="KW-0456">Lyase</keyword>
<dbReference type="Pfam" id="PF22700">
    <property type="entry name" value="MVD-like_N"/>
    <property type="match status" value="1"/>
</dbReference>
<sequence length="363" mass="40933">MPDKEFVAADLKTTAESGSVSWEAPSNIALVKYWGKKDNQIPANPSVSFTLKNCKTTTTLNYVKVSEDNQNSEEIEFDVIFEGVKKESFKPKIAAFFKRILPYCAYLKQFKFEVVSENSFPHSSGIASSASGMSALALCVMSLEKELFPKITEDYFYKKASFLARLGSGSACRSVKGDLVVWGKHKEILLSSDEYGIEYPFKIADVFKDFQDTILLVDKGKKKVSSTVGHNLMHGHPFAEARFKQAHDHLNALIPIFEKGDLEQFIKIVEREALTLHGMMMSSDPYFLLMKPNTLAIINKIWEKREESNIPVCFTLDAGANVHMLYPSKNKEEILEFVKNELVVYCENGHYICDEIGQGSKKL</sequence>
<dbReference type="PANTHER" id="PTHR10977:SF3">
    <property type="entry name" value="DIPHOSPHOMEVALONATE DECARBOXYLASE"/>
    <property type="match status" value="1"/>
</dbReference>
<feature type="domain" description="Mvd1 C-terminal" evidence="6">
    <location>
        <begin position="214"/>
        <end position="342"/>
    </location>
</feature>
<keyword evidence="3" id="KW-0067">ATP-binding</keyword>
<dbReference type="SUPFAM" id="SSF54211">
    <property type="entry name" value="Ribosomal protein S5 domain 2-like"/>
    <property type="match status" value="1"/>
</dbReference>
<evidence type="ECO:0000313" key="8">
    <source>
        <dbReference type="EMBL" id="SFB86654.1"/>
    </source>
</evidence>
<keyword evidence="2" id="KW-0547">Nucleotide-binding</keyword>
<keyword evidence="1" id="KW-0444">Lipid biosynthesis</keyword>
<dbReference type="InterPro" id="IPR005935">
    <property type="entry name" value="Mev_decarb"/>
</dbReference>
<dbReference type="InterPro" id="IPR053859">
    <property type="entry name" value="MVD-like_N"/>
</dbReference>
<protein>
    <submittedName>
        <fullName evidence="8">Diphosphomevalonate decarboxylase</fullName>
    </submittedName>
</protein>